<sequence>MAPLAGRPPYATDEPDSFYETPQPQRRMRQPQPENPNNRSSAYDVYDNYLDKKRQSGTGALGMGFLNGSMEDDDDDDDEDYRRPSTAAESRQAGPLPSKHAALAAATASNGNRKGSPSPPPQYIASPRPGYAAPIATLNNLSRPEPAAAPARQQQPLQINVNPNPPRGHNPFVLPINAVSSPVSISSSVPSTPHPLQPPMTPITPVFARPAKVVDIKFMDEKPIMRGNSEGVTLPKRGERGDDFWRRFSVIAKDENRKSSSSWLKKTQNGTTRLSRWVWVIGMILAICAAAGIGLGWWISHKSTSHDQPIVIGGSADNAATETGTDTSAVGSGTARVATSLHVSPTNTVARRFVEPRYTNSPSRREHRRRVKHLH</sequence>
<accession>A0AA39NET7</accession>
<evidence type="ECO:0000256" key="1">
    <source>
        <dbReference type="SAM" id="MobiDB-lite"/>
    </source>
</evidence>
<feature type="compositionally biased region" description="Low complexity" evidence="1">
    <location>
        <begin position="22"/>
        <end position="39"/>
    </location>
</feature>
<gene>
    <name evidence="3" type="ORF">EV420DRAFT_1637898</name>
</gene>
<dbReference type="GeneID" id="85360320"/>
<feature type="compositionally biased region" description="Acidic residues" evidence="1">
    <location>
        <begin position="70"/>
        <end position="79"/>
    </location>
</feature>
<feature type="region of interest" description="Disordered" evidence="1">
    <location>
        <begin position="1"/>
        <end position="131"/>
    </location>
</feature>
<keyword evidence="4" id="KW-1185">Reference proteome</keyword>
<name>A0AA39NET7_ARMTA</name>
<dbReference type="EMBL" id="JAUEPS010000006">
    <property type="protein sequence ID" value="KAK0464328.1"/>
    <property type="molecule type" value="Genomic_DNA"/>
</dbReference>
<keyword evidence="2" id="KW-0812">Transmembrane</keyword>
<keyword evidence="2" id="KW-1133">Transmembrane helix</keyword>
<reference evidence="3" key="1">
    <citation type="submission" date="2023-06" db="EMBL/GenBank/DDBJ databases">
        <authorList>
            <consortium name="Lawrence Berkeley National Laboratory"/>
            <person name="Ahrendt S."/>
            <person name="Sahu N."/>
            <person name="Indic B."/>
            <person name="Wong-Bajracharya J."/>
            <person name="Merenyi Z."/>
            <person name="Ke H.-M."/>
            <person name="Monk M."/>
            <person name="Kocsube S."/>
            <person name="Drula E."/>
            <person name="Lipzen A."/>
            <person name="Balint B."/>
            <person name="Henrissat B."/>
            <person name="Andreopoulos B."/>
            <person name="Martin F.M."/>
            <person name="Harder C.B."/>
            <person name="Rigling D."/>
            <person name="Ford K.L."/>
            <person name="Foster G.D."/>
            <person name="Pangilinan J."/>
            <person name="Papanicolaou A."/>
            <person name="Barry K."/>
            <person name="LaButti K."/>
            <person name="Viragh M."/>
            <person name="Koriabine M."/>
            <person name="Yan M."/>
            <person name="Riley R."/>
            <person name="Champramary S."/>
            <person name="Plett K.L."/>
            <person name="Tsai I.J."/>
            <person name="Slot J."/>
            <person name="Sipos G."/>
            <person name="Plett J."/>
            <person name="Nagy L.G."/>
            <person name="Grigoriev I.V."/>
        </authorList>
    </citation>
    <scope>NUCLEOTIDE SEQUENCE</scope>
    <source>
        <strain evidence="3">CCBAS 213</strain>
    </source>
</reference>
<keyword evidence="2" id="KW-0472">Membrane</keyword>
<proteinExistence type="predicted"/>
<dbReference type="Proteomes" id="UP001175211">
    <property type="component" value="Unassembled WGS sequence"/>
</dbReference>
<feature type="transmembrane region" description="Helical" evidence="2">
    <location>
        <begin position="277"/>
        <end position="299"/>
    </location>
</feature>
<evidence type="ECO:0000313" key="3">
    <source>
        <dbReference type="EMBL" id="KAK0464328.1"/>
    </source>
</evidence>
<comment type="caution">
    <text evidence="3">The sequence shown here is derived from an EMBL/GenBank/DDBJ whole genome shotgun (WGS) entry which is preliminary data.</text>
</comment>
<dbReference type="AlphaFoldDB" id="A0AA39NET7"/>
<organism evidence="3 4">
    <name type="scientific">Armillaria tabescens</name>
    <name type="common">Ringless honey mushroom</name>
    <name type="synonym">Agaricus tabescens</name>
    <dbReference type="NCBI Taxonomy" id="1929756"/>
    <lineage>
        <taxon>Eukaryota</taxon>
        <taxon>Fungi</taxon>
        <taxon>Dikarya</taxon>
        <taxon>Basidiomycota</taxon>
        <taxon>Agaricomycotina</taxon>
        <taxon>Agaricomycetes</taxon>
        <taxon>Agaricomycetidae</taxon>
        <taxon>Agaricales</taxon>
        <taxon>Marasmiineae</taxon>
        <taxon>Physalacriaceae</taxon>
        <taxon>Desarmillaria</taxon>
    </lineage>
</organism>
<evidence type="ECO:0000313" key="4">
    <source>
        <dbReference type="Proteomes" id="UP001175211"/>
    </source>
</evidence>
<protein>
    <submittedName>
        <fullName evidence="3">Uncharacterized protein</fullName>
    </submittedName>
</protein>
<evidence type="ECO:0000256" key="2">
    <source>
        <dbReference type="SAM" id="Phobius"/>
    </source>
</evidence>
<dbReference type="RefSeq" id="XP_060335449.1">
    <property type="nucleotide sequence ID" value="XM_060476772.1"/>
</dbReference>